<dbReference type="RefSeq" id="WP_189606551.1">
    <property type="nucleotide sequence ID" value="NZ_BMXR01000001.1"/>
</dbReference>
<comment type="caution">
    <text evidence="1">The sequence shown here is derived from an EMBL/GenBank/DDBJ whole genome shotgun (WGS) entry which is preliminary data.</text>
</comment>
<keyword evidence="2" id="KW-1185">Reference proteome</keyword>
<proteinExistence type="predicted"/>
<organism evidence="1 2">
    <name type="scientific">Saccharospirillum salsuginis</name>
    <dbReference type="NCBI Taxonomy" id="418750"/>
    <lineage>
        <taxon>Bacteria</taxon>
        <taxon>Pseudomonadati</taxon>
        <taxon>Pseudomonadota</taxon>
        <taxon>Gammaproteobacteria</taxon>
        <taxon>Oceanospirillales</taxon>
        <taxon>Saccharospirillaceae</taxon>
        <taxon>Saccharospirillum</taxon>
    </lineage>
</organism>
<dbReference type="AlphaFoldDB" id="A0A918K0T1"/>
<evidence type="ECO:0000313" key="2">
    <source>
        <dbReference type="Proteomes" id="UP000626148"/>
    </source>
</evidence>
<dbReference type="EMBL" id="BMXR01000001">
    <property type="protein sequence ID" value="GGX38718.1"/>
    <property type="molecule type" value="Genomic_DNA"/>
</dbReference>
<reference evidence="1" key="2">
    <citation type="submission" date="2020-09" db="EMBL/GenBank/DDBJ databases">
        <authorList>
            <person name="Sun Q."/>
            <person name="Kim S."/>
        </authorList>
    </citation>
    <scope>NUCLEOTIDE SEQUENCE</scope>
    <source>
        <strain evidence="1">KCTC 22169</strain>
    </source>
</reference>
<dbReference type="Proteomes" id="UP000626148">
    <property type="component" value="Unassembled WGS sequence"/>
</dbReference>
<reference evidence="1" key="1">
    <citation type="journal article" date="2014" name="Int. J. Syst. Evol. Microbiol.">
        <title>Complete genome sequence of Corynebacterium casei LMG S-19264T (=DSM 44701T), isolated from a smear-ripened cheese.</title>
        <authorList>
            <consortium name="US DOE Joint Genome Institute (JGI-PGF)"/>
            <person name="Walter F."/>
            <person name="Albersmeier A."/>
            <person name="Kalinowski J."/>
            <person name="Ruckert C."/>
        </authorList>
    </citation>
    <scope>NUCLEOTIDE SEQUENCE</scope>
    <source>
        <strain evidence="1">KCTC 22169</strain>
    </source>
</reference>
<gene>
    <name evidence="1" type="ORF">GCM10007392_01160</name>
</gene>
<protein>
    <recommendedName>
        <fullName evidence="3">DUF1127 domain-containing protein</fullName>
    </recommendedName>
</protein>
<evidence type="ECO:0008006" key="3">
    <source>
        <dbReference type="Google" id="ProtNLM"/>
    </source>
</evidence>
<sequence>MSELNLKLELDRSAAELPCDATPELNMPVMPPLGWIRWLRQRLDAWAFQRKIKRLLDYDDHMLEDMGHTRAELMMAIELPLKADARKALLGWKAERRRTG</sequence>
<accession>A0A918K0T1</accession>
<name>A0A918K0T1_9GAMM</name>
<evidence type="ECO:0000313" key="1">
    <source>
        <dbReference type="EMBL" id="GGX38718.1"/>
    </source>
</evidence>